<feature type="zinc finger region" description="C3H1-type" evidence="5">
    <location>
        <begin position="214"/>
        <end position="242"/>
    </location>
</feature>
<evidence type="ECO:0000256" key="2">
    <source>
        <dbReference type="ARBA" id="ARBA00022771"/>
    </source>
</evidence>
<feature type="compositionally biased region" description="Basic and acidic residues" evidence="6">
    <location>
        <begin position="108"/>
        <end position="120"/>
    </location>
</feature>
<dbReference type="GO" id="GO:0003677">
    <property type="term" value="F:DNA binding"/>
    <property type="evidence" value="ECO:0007669"/>
    <property type="project" value="UniProtKB-KW"/>
</dbReference>
<keyword evidence="2 5" id="KW-0863">Zinc-finger</keyword>
<dbReference type="PROSITE" id="PS50103">
    <property type="entry name" value="ZF_C3H1"/>
    <property type="match status" value="1"/>
</dbReference>
<evidence type="ECO:0000313" key="8">
    <source>
        <dbReference type="EMBL" id="GFZ18995.1"/>
    </source>
</evidence>
<keyword evidence="1 5" id="KW-0479">Metal-binding</keyword>
<dbReference type="PANTHER" id="PTHR12506">
    <property type="entry name" value="PROTEIN PHOSPHATASE RELATED"/>
    <property type="match status" value="1"/>
</dbReference>
<feature type="region of interest" description="Disordered" evidence="6">
    <location>
        <begin position="108"/>
        <end position="187"/>
    </location>
</feature>
<dbReference type="AlphaFoldDB" id="A0A7J0H7T1"/>
<dbReference type="EMBL" id="BJWL01000027">
    <property type="protein sequence ID" value="GFZ18995.1"/>
    <property type="molecule type" value="Genomic_DNA"/>
</dbReference>
<reference evidence="8 9" key="1">
    <citation type="submission" date="2019-07" db="EMBL/GenBank/DDBJ databases">
        <title>De Novo Assembly of kiwifruit Actinidia rufa.</title>
        <authorList>
            <person name="Sugita-Konishi S."/>
            <person name="Sato K."/>
            <person name="Mori E."/>
            <person name="Abe Y."/>
            <person name="Kisaki G."/>
            <person name="Hamano K."/>
            <person name="Suezawa K."/>
            <person name="Otani M."/>
            <person name="Fukuda T."/>
            <person name="Manabe T."/>
            <person name="Gomi K."/>
            <person name="Tabuchi M."/>
            <person name="Akimitsu K."/>
            <person name="Kataoka I."/>
        </authorList>
    </citation>
    <scope>NUCLEOTIDE SEQUENCE [LARGE SCALE GENOMIC DNA]</scope>
    <source>
        <strain evidence="9">cv. Fuchu</strain>
    </source>
</reference>
<dbReference type="InterPro" id="IPR000571">
    <property type="entry name" value="Znf_CCCH"/>
</dbReference>
<keyword evidence="9" id="KW-1185">Reference proteome</keyword>
<feature type="compositionally biased region" description="Basic and acidic residues" evidence="6">
    <location>
        <begin position="250"/>
        <end position="259"/>
    </location>
</feature>
<dbReference type="SUPFAM" id="SSF90229">
    <property type="entry name" value="CCCH zinc finger"/>
    <property type="match status" value="1"/>
</dbReference>
<dbReference type="InterPro" id="IPR036855">
    <property type="entry name" value="Znf_CCCH_sf"/>
</dbReference>
<dbReference type="OrthoDB" id="75923at2759"/>
<feature type="compositionally biased region" description="Basic and acidic residues" evidence="6">
    <location>
        <begin position="151"/>
        <end position="163"/>
    </location>
</feature>
<evidence type="ECO:0000259" key="7">
    <source>
        <dbReference type="PROSITE" id="PS50103"/>
    </source>
</evidence>
<dbReference type="GO" id="GO:0008270">
    <property type="term" value="F:zinc ion binding"/>
    <property type="evidence" value="ECO:0007669"/>
    <property type="project" value="UniProtKB-KW"/>
</dbReference>
<feature type="domain" description="C3H1-type" evidence="7">
    <location>
        <begin position="214"/>
        <end position="242"/>
    </location>
</feature>
<feature type="region of interest" description="Disordered" evidence="6">
    <location>
        <begin position="243"/>
        <end position="263"/>
    </location>
</feature>
<sequence>MESRKPIENAAQGIKFNTSDRGVRREDYSRNAVADMSSQKRWGNLAVWNQQLINEEFQNQETVREKLQNPQVVNEELQNLFFEKVNEKGVDGEDVVEGAESEANLKVLEEKEKVSNKGRDNEEDVEGADSVVRESEANEKGTDCEVDVEGEDRNENDAIKGEEGIDYDNDDDDVENRSENENEDDNVNVNVGGEIVLVAGLKDGRYRRYHHPVRSDAEDCSYYMRTGTCKFGLNCKFNHPPRRKNQVAQEKVKENEGNPERPGQTECKVFTCVNIHLHVS</sequence>
<comment type="caution">
    <text evidence="8">The sequence shown here is derived from an EMBL/GenBank/DDBJ whole genome shotgun (WGS) entry which is preliminary data.</text>
</comment>
<dbReference type="Gene3D" id="4.10.1000.10">
    <property type="entry name" value="Zinc finger, CCCH-type"/>
    <property type="match status" value="1"/>
</dbReference>
<evidence type="ECO:0000256" key="1">
    <source>
        <dbReference type="ARBA" id="ARBA00022723"/>
    </source>
</evidence>
<evidence type="ECO:0000256" key="5">
    <source>
        <dbReference type="PROSITE-ProRule" id="PRU00723"/>
    </source>
</evidence>
<gene>
    <name evidence="8" type="ORF">Acr_27g0007340</name>
</gene>
<dbReference type="GO" id="GO:0003729">
    <property type="term" value="F:mRNA binding"/>
    <property type="evidence" value="ECO:0007669"/>
    <property type="project" value="UniProtKB-ARBA"/>
</dbReference>
<dbReference type="PANTHER" id="PTHR12506:SF20">
    <property type="entry name" value="ZINC FINGER CCCH DOMAIN-CONTAINING PROTEIN 67"/>
    <property type="match status" value="1"/>
</dbReference>
<evidence type="ECO:0000256" key="4">
    <source>
        <dbReference type="ARBA" id="ARBA00023125"/>
    </source>
</evidence>
<dbReference type="Pfam" id="PF00642">
    <property type="entry name" value="zf-CCCH"/>
    <property type="match status" value="1"/>
</dbReference>
<evidence type="ECO:0000313" key="9">
    <source>
        <dbReference type="Proteomes" id="UP000585474"/>
    </source>
</evidence>
<accession>A0A7J0H7T1</accession>
<dbReference type="SMART" id="SM00356">
    <property type="entry name" value="ZnF_C3H1"/>
    <property type="match status" value="1"/>
</dbReference>
<evidence type="ECO:0000256" key="6">
    <source>
        <dbReference type="SAM" id="MobiDB-lite"/>
    </source>
</evidence>
<feature type="compositionally biased region" description="Acidic residues" evidence="6">
    <location>
        <begin position="164"/>
        <end position="174"/>
    </location>
</feature>
<dbReference type="InterPro" id="IPR050974">
    <property type="entry name" value="Plant_ZF_CCCH"/>
</dbReference>
<name>A0A7J0H7T1_9ERIC</name>
<organism evidence="8 9">
    <name type="scientific">Actinidia rufa</name>
    <dbReference type="NCBI Taxonomy" id="165716"/>
    <lineage>
        <taxon>Eukaryota</taxon>
        <taxon>Viridiplantae</taxon>
        <taxon>Streptophyta</taxon>
        <taxon>Embryophyta</taxon>
        <taxon>Tracheophyta</taxon>
        <taxon>Spermatophyta</taxon>
        <taxon>Magnoliopsida</taxon>
        <taxon>eudicotyledons</taxon>
        <taxon>Gunneridae</taxon>
        <taxon>Pentapetalae</taxon>
        <taxon>asterids</taxon>
        <taxon>Ericales</taxon>
        <taxon>Actinidiaceae</taxon>
        <taxon>Actinidia</taxon>
    </lineage>
</organism>
<keyword evidence="4" id="KW-0238">DNA-binding</keyword>
<evidence type="ECO:0000256" key="3">
    <source>
        <dbReference type="ARBA" id="ARBA00022833"/>
    </source>
</evidence>
<dbReference type="Proteomes" id="UP000585474">
    <property type="component" value="Unassembled WGS sequence"/>
</dbReference>
<keyword evidence="3 5" id="KW-0862">Zinc</keyword>
<protein>
    <submittedName>
        <fullName evidence="8">Zinc finger C-x8-C-x5-C-x3-H type family protein</fullName>
    </submittedName>
</protein>
<feature type="compositionally biased region" description="Basic and acidic residues" evidence="6">
    <location>
        <begin position="131"/>
        <end position="143"/>
    </location>
</feature>
<proteinExistence type="predicted"/>